<dbReference type="Proteomes" id="UP000663877">
    <property type="component" value="Unassembled WGS sequence"/>
</dbReference>
<comment type="caution">
    <text evidence="2">The sequence shown here is derived from an EMBL/GenBank/DDBJ whole genome shotgun (WGS) entry which is preliminary data.</text>
</comment>
<proteinExistence type="predicted"/>
<evidence type="ECO:0000313" key="2">
    <source>
        <dbReference type="EMBL" id="CAF1671784.1"/>
    </source>
</evidence>
<dbReference type="EMBL" id="CAJNOI010006282">
    <property type="protein sequence ID" value="CAF1576869.1"/>
    <property type="molecule type" value="Genomic_DNA"/>
</dbReference>
<name>A0A816G8F6_9BILA</name>
<feature type="non-terminal residue" evidence="2">
    <location>
        <position position="1"/>
    </location>
</feature>
<reference evidence="2" key="1">
    <citation type="submission" date="2021-02" db="EMBL/GenBank/DDBJ databases">
        <authorList>
            <person name="Nowell W R."/>
        </authorList>
    </citation>
    <scope>NUCLEOTIDE SEQUENCE</scope>
</reference>
<dbReference type="Proteomes" id="UP000663832">
    <property type="component" value="Unassembled WGS sequence"/>
</dbReference>
<accession>A0A816G8F6</accession>
<organism evidence="2 3">
    <name type="scientific">Adineta steineri</name>
    <dbReference type="NCBI Taxonomy" id="433720"/>
    <lineage>
        <taxon>Eukaryota</taxon>
        <taxon>Metazoa</taxon>
        <taxon>Spiralia</taxon>
        <taxon>Gnathifera</taxon>
        <taxon>Rotifera</taxon>
        <taxon>Eurotatoria</taxon>
        <taxon>Bdelloidea</taxon>
        <taxon>Adinetida</taxon>
        <taxon>Adinetidae</taxon>
        <taxon>Adineta</taxon>
    </lineage>
</organism>
<protein>
    <submittedName>
        <fullName evidence="2">Uncharacterized protein</fullName>
    </submittedName>
</protein>
<dbReference type="AlphaFoldDB" id="A0A816G8F6"/>
<gene>
    <name evidence="1" type="ORF">BJG266_LOCUS48302</name>
    <name evidence="2" type="ORF">QVE165_LOCUS65362</name>
</gene>
<dbReference type="EMBL" id="CAJNOM010006700">
    <property type="protein sequence ID" value="CAF1671784.1"/>
    <property type="molecule type" value="Genomic_DNA"/>
</dbReference>
<evidence type="ECO:0000313" key="1">
    <source>
        <dbReference type="EMBL" id="CAF1576869.1"/>
    </source>
</evidence>
<keyword evidence="3" id="KW-1185">Reference proteome</keyword>
<evidence type="ECO:0000313" key="3">
    <source>
        <dbReference type="Proteomes" id="UP000663832"/>
    </source>
</evidence>
<sequence length="87" mass="9874">NLLPKQTISTQTYHQLPKITNNRNDRLMPSVSTASSIEDVAKIDTELNLTILLRESPDQASPILYSKATMNRTVEFRTLSSRKDRSI</sequence>